<dbReference type="InterPro" id="IPR002035">
    <property type="entry name" value="VWF_A"/>
</dbReference>
<keyword evidence="4" id="KW-1185">Reference proteome</keyword>
<evidence type="ECO:0008006" key="5">
    <source>
        <dbReference type="Google" id="ProtNLM"/>
    </source>
</evidence>
<evidence type="ECO:0000259" key="2">
    <source>
        <dbReference type="PROSITE" id="PS51468"/>
    </source>
</evidence>
<dbReference type="EMBL" id="JAPWTK010000002">
    <property type="protein sequence ID" value="KAJ8962654.1"/>
    <property type="molecule type" value="Genomic_DNA"/>
</dbReference>
<gene>
    <name evidence="3" type="ORF">NQ318_001048</name>
</gene>
<dbReference type="SMART" id="SM00609">
    <property type="entry name" value="VIT"/>
    <property type="match status" value="1"/>
</dbReference>
<dbReference type="SUPFAM" id="SSF53300">
    <property type="entry name" value="vWA-like"/>
    <property type="match status" value="1"/>
</dbReference>
<protein>
    <recommendedName>
        <fullName evidence="5">Inter-alpha-trypsin inhibitor heavy chain H5</fullName>
    </recommendedName>
</protein>
<dbReference type="PANTHER" id="PTHR10338">
    <property type="entry name" value="INTER-ALPHA-TRYPSIN INHIBITOR HEAVY CHAIN FAMILY MEMBER"/>
    <property type="match status" value="1"/>
</dbReference>
<dbReference type="SMART" id="SM00327">
    <property type="entry name" value="VWA"/>
    <property type="match status" value="1"/>
</dbReference>
<evidence type="ECO:0000313" key="3">
    <source>
        <dbReference type="EMBL" id="KAJ8962654.1"/>
    </source>
</evidence>
<dbReference type="AlphaFoldDB" id="A0AAV8ZHA8"/>
<dbReference type="PANTHER" id="PTHR10338:SF108">
    <property type="entry name" value="INTER-ALPHA-TRYPSIN INHIBITOR HEAVY CHAIN H4-LIKE PROTEIN"/>
    <property type="match status" value="1"/>
</dbReference>
<proteinExistence type="predicted"/>
<evidence type="ECO:0000259" key="1">
    <source>
        <dbReference type="PROSITE" id="PS50234"/>
    </source>
</evidence>
<dbReference type="Gene3D" id="3.40.50.410">
    <property type="entry name" value="von Willebrand factor, type A domain"/>
    <property type="match status" value="1"/>
</dbReference>
<dbReference type="Pfam" id="PF08487">
    <property type="entry name" value="VIT"/>
    <property type="match status" value="1"/>
</dbReference>
<organism evidence="3 4">
    <name type="scientific">Aromia moschata</name>
    <dbReference type="NCBI Taxonomy" id="1265417"/>
    <lineage>
        <taxon>Eukaryota</taxon>
        <taxon>Metazoa</taxon>
        <taxon>Ecdysozoa</taxon>
        <taxon>Arthropoda</taxon>
        <taxon>Hexapoda</taxon>
        <taxon>Insecta</taxon>
        <taxon>Pterygota</taxon>
        <taxon>Neoptera</taxon>
        <taxon>Endopterygota</taxon>
        <taxon>Coleoptera</taxon>
        <taxon>Polyphaga</taxon>
        <taxon>Cucujiformia</taxon>
        <taxon>Chrysomeloidea</taxon>
        <taxon>Cerambycidae</taxon>
        <taxon>Cerambycinae</taxon>
        <taxon>Callichromatini</taxon>
        <taxon>Aromia</taxon>
    </lineage>
</organism>
<feature type="domain" description="VIT" evidence="2">
    <location>
        <begin position="28"/>
        <end position="157"/>
    </location>
</feature>
<comment type="caution">
    <text evidence="3">The sequence shown here is derived from an EMBL/GenBank/DDBJ whole genome shotgun (WGS) entry which is preliminary data.</text>
</comment>
<reference evidence="3" key="1">
    <citation type="journal article" date="2023" name="Insect Mol. Biol.">
        <title>Genome sequencing provides insights into the evolution of gene families encoding plant cell wall-degrading enzymes in longhorned beetles.</title>
        <authorList>
            <person name="Shin N.R."/>
            <person name="Okamura Y."/>
            <person name="Kirsch R."/>
            <person name="Pauchet Y."/>
        </authorList>
    </citation>
    <scope>NUCLEOTIDE SEQUENCE</scope>
    <source>
        <strain evidence="3">AMC_N1</strain>
    </source>
</reference>
<sequence length="670" mass="74966">MAQRWNRLKHQPKHLTSGDTAYAQEYSIIRQHYRKDANINLPKITEFVVKTTVANRFAETNISSKVENIDKYTKQFTFSVVLPENAFISGFFMEIDNQTYKAFVLEKEEANKIYTQSVSKGRTAAHVSVSTRNSNRLTINVNVEPESKVSFHLAYEELLQREKGQYEIITNIQPGQIVKKLRVEVYIKESRPLLFVRVPELRSGSGKIKNNVNLDPHAVVDIKNTSATVKFHPDVYHQLQFACAGLGNRIYDSFAGQFVVQYDVERDPQGGETLFQDGFFINFFAPPNLQPIPKHIVFVLDTSGSMAGTKIAQLKEAMASILPQLYPDDLFSIVQYERIVYLWNSKGQSFKALPSFPKYGQLASQLKNMAIPDPLSASKGNIEKAKNIINGMRASGGTNTIAALEIGLYVVKKLQKKYKDTYQPILVFITDGRPSTGIKDPYKIIGLVTDINLREYNVPIYSLCIGDDADWSFLQILSFATDAKSKRIHVDKTPTSDVASQLQDYYEKQLSTPVLSNVTSASPIHQSPLISRNFSDASVDGFKPITISARGKQGPLELEAKIGIPLAKLERVWAYLTVKQLLEELHAGSSQSNKTELSKLALDIALKYSLVTDMTSLIVVRPNGTNSAVNMQDASKGIFPASPNDIPMCTNITKLIGTARESFFKESLMF</sequence>
<dbReference type="Proteomes" id="UP001162162">
    <property type="component" value="Unassembled WGS sequence"/>
</dbReference>
<accession>A0AAV8ZHA8</accession>
<evidence type="ECO:0000313" key="4">
    <source>
        <dbReference type="Proteomes" id="UP001162162"/>
    </source>
</evidence>
<name>A0AAV8ZHA8_9CUCU</name>
<dbReference type="InterPro" id="IPR050934">
    <property type="entry name" value="ITIH"/>
</dbReference>
<dbReference type="PROSITE" id="PS50234">
    <property type="entry name" value="VWFA"/>
    <property type="match status" value="1"/>
</dbReference>
<dbReference type="InterPro" id="IPR013694">
    <property type="entry name" value="VIT"/>
</dbReference>
<dbReference type="PROSITE" id="PS51468">
    <property type="entry name" value="VIT"/>
    <property type="match status" value="1"/>
</dbReference>
<dbReference type="Pfam" id="PF00092">
    <property type="entry name" value="VWA"/>
    <property type="match status" value="1"/>
</dbReference>
<dbReference type="GO" id="GO:0032991">
    <property type="term" value="C:protein-containing complex"/>
    <property type="evidence" value="ECO:0007669"/>
    <property type="project" value="UniProtKB-ARBA"/>
</dbReference>
<feature type="domain" description="VWFA" evidence="1">
    <location>
        <begin position="295"/>
        <end position="510"/>
    </location>
</feature>
<dbReference type="InterPro" id="IPR036465">
    <property type="entry name" value="vWFA_dom_sf"/>
</dbReference>